<dbReference type="OrthoDB" id="9813074at2"/>
<proteinExistence type="inferred from homology"/>
<feature type="transmembrane region" description="Helical" evidence="7">
    <location>
        <begin position="97"/>
        <end position="117"/>
    </location>
</feature>
<dbReference type="InterPro" id="IPR050925">
    <property type="entry name" value="Rhomboid_protease_S54"/>
</dbReference>
<protein>
    <submittedName>
        <fullName evidence="9">Rhomboid family intramembrane serine protease</fullName>
    </submittedName>
</protein>
<keyword evidence="6 7" id="KW-0472">Membrane</keyword>
<evidence type="ECO:0000256" key="6">
    <source>
        <dbReference type="ARBA" id="ARBA00023136"/>
    </source>
</evidence>
<keyword evidence="9" id="KW-0645">Protease</keyword>
<comment type="subcellular location">
    <subcellularLocation>
        <location evidence="1">Membrane</location>
        <topology evidence="1">Multi-pass membrane protein</topology>
    </subcellularLocation>
</comment>
<evidence type="ECO:0000256" key="3">
    <source>
        <dbReference type="ARBA" id="ARBA00022692"/>
    </source>
</evidence>
<keyword evidence="4" id="KW-0378">Hydrolase</keyword>
<feature type="transmembrane region" description="Helical" evidence="7">
    <location>
        <begin position="65"/>
        <end position="85"/>
    </location>
</feature>
<evidence type="ECO:0000256" key="4">
    <source>
        <dbReference type="ARBA" id="ARBA00022801"/>
    </source>
</evidence>
<evidence type="ECO:0000313" key="10">
    <source>
        <dbReference type="Proteomes" id="UP000480246"/>
    </source>
</evidence>
<evidence type="ECO:0000256" key="1">
    <source>
        <dbReference type="ARBA" id="ARBA00004141"/>
    </source>
</evidence>
<dbReference type="PANTHER" id="PTHR43731:SF14">
    <property type="entry name" value="PRESENILIN-ASSOCIATED RHOMBOID-LIKE PROTEIN, MITOCHONDRIAL"/>
    <property type="match status" value="1"/>
</dbReference>
<keyword evidence="10" id="KW-1185">Reference proteome</keyword>
<name>A0A7C8GU66_9BACI</name>
<reference evidence="9 10" key="1">
    <citation type="submission" date="2019-10" db="EMBL/GenBank/DDBJ databases">
        <title>Gracilibacillus sp. nov. isolated from rice seeds.</title>
        <authorList>
            <person name="He S."/>
        </authorList>
    </citation>
    <scope>NUCLEOTIDE SEQUENCE [LARGE SCALE GENOMIC DNA]</scope>
    <source>
        <strain evidence="9 10">TD8</strain>
    </source>
</reference>
<dbReference type="Gene3D" id="1.20.1540.10">
    <property type="entry name" value="Rhomboid-like"/>
    <property type="match status" value="1"/>
</dbReference>
<feature type="transmembrane region" description="Helical" evidence="7">
    <location>
        <begin position="12"/>
        <end position="35"/>
    </location>
</feature>
<feature type="transmembrane region" description="Helical" evidence="7">
    <location>
        <begin position="155"/>
        <end position="173"/>
    </location>
</feature>
<comment type="similarity">
    <text evidence="2">Belongs to the peptidase S54 family.</text>
</comment>
<evidence type="ECO:0000259" key="8">
    <source>
        <dbReference type="Pfam" id="PF01694"/>
    </source>
</evidence>
<dbReference type="RefSeq" id="WP_153402296.1">
    <property type="nucleotide sequence ID" value="NZ_ML762427.1"/>
</dbReference>
<accession>A0A7C8GU66</accession>
<dbReference type="InterPro" id="IPR035952">
    <property type="entry name" value="Rhomboid-like_sf"/>
</dbReference>
<dbReference type="GO" id="GO:0006508">
    <property type="term" value="P:proteolysis"/>
    <property type="evidence" value="ECO:0007669"/>
    <property type="project" value="UniProtKB-KW"/>
</dbReference>
<feature type="domain" description="Peptidase S54 rhomboid" evidence="8">
    <location>
        <begin position="56"/>
        <end position="194"/>
    </location>
</feature>
<dbReference type="InterPro" id="IPR022764">
    <property type="entry name" value="Peptidase_S54_rhomboid_dom"/>
</dbReference>
<evidence type="ECO:0000313" key="9">
    <source>
        <dbReference type="EMBL" id="KAB8137959.1"/>
    </source>
</evidence>
<dbReference type="PANTHER" id="PTHR43731">
    <property type="entry name" value="RHOMBOID PROTEASE"/>
    <property type="match status" value="1"/>
</dbReference>
<gene>
    <name evidence="9" type="ORF">F9U64_07010</name>
</gene>
<evidence type="ECO:0000256" key="2">
    <source>
        <dbReference type="ARBA" id="ARBA00009045"/>
    </source>
</evidence>
<feature type="transmembrane region" description="Helical" evidence="7">
    <location>
        <begin position="231"/>
        <end position="252"/>
    </location>
</feature>
<dbReference type="GO" id="GO:0004252">
    <property type="term" value="F:serine-type endopeptidase activity"/>
    <property type="evidence" value="ECO:0007669"/>
    <property type="project" value="InterPro"/>
</dbReference>
<feature type="transmembrane region" description="Helical" evidence="7">
    <location>
        <begin position="179"/>
        <end position="196"/>
    </location>
</feature>
<evidence type="ECO:0000256" key="5">
    <source>
        <dbReference type="ARBA" id="ARBA00022989"/>
    </source>
</evidence>
<keyword evidence="3 7" id="KW-0812">Transmembrane</keyword>
<dbReference type="Proteomes" id="UP000480246">
    <property type="component" value="Unassembled WGS sequence"/>
</dbReference>
<sequence>MFTRTESFKDFLRFYPVTSVIVGLQIGIWLISILFEPIGDYIYYYGTGMHYFILQGEYWRLLTSIFLHAGVGHIFFNSFSLILFAPALEQMLGKVKFIFSYLFAGVLANVLTLFAITQLTFNHAGGSGAIYGLFGLYLFMVLFEKKLIDQGSAKLITIIIIIGLVMTFINANINIAGHLFGFISGFALGPVVLRNVKPFSPYRNVRKPRADGEIGFDPNRWNKKRYRYKKFIAPVITVIFIILVILGIVSSFF</sequence>
<keyword evidence="5 7" id="KW-1133">Transmembrane helix</keyword>
<dbReference type="AlphaFoldDB" id="A0A7C8GU66"/>
<dbReference type="SUPFAM" id="SSF144091">
    <property type="entry name" value="Rhomboid-like"/>
    <property type="match status" value="1"/>
</dbReference>
<dbReference type="EMBL" id="WEID01000031">
    <property type="protein sequence ID" value="KAB8137959.1"/>
    <property type="molecule type" value="Genomic_DNA"/>
</dbReference>
<feature type="transmembrane region" description="Helical" evidence="7">
    <location>
        <begin position="123"/>
        <end position="143"/>
    </location>
</feature>
<comment type="caution">
    <text evidence="9">The sequence shown here is derived from an EMBL/GenBank/DDBJ whole genome shotgun (WGS) entry which is preliminary data.</text>
</comment>
<organism evidence="9 10">
    <name type="scientific">Gracilibacillus oryzae</name>
    <dbReference type="NCBI Taxonomy" id="1672701"/>
    <lineage>
        <taxon>Bacteria</taxon>
        <taxon>Bacillati</taxon>
        <taxon>Bacillota</taxon>
        <taxon>Bacilli</taxon>
        <taxon>Bacillales</taxon>
        <taxon>Bacillaceae</taxon>
        <taxon>Gracilibacillus</taxon>
    </lineage>
</organism>
<evidence type="ECO:0000256" key="7">
    <source>
        <dbReference type="SAM" id="Phobius"/>
    </source>
</evidence>
<dbReference type="Pfam" id="PF01694">
    <property type="entry name" value="Rhomboid"/>
    <property type="match status" value="1"/>
</dbReference>
<dbReference type="GO" id="GO:0016020">
    <property type="term" value="C:membrane"/>
    <property type="evidence" value="ECO:0007669"/>
    <property type="project" value="UniProtKB-SubCell"/>
</dbReference>